<keyword evidence="1" id="KW-1133">Transmembrane helix</keyword>
<dbReference type="GO" id="GO:0006629">
    <property type="term" value="P:lipid metabolic process"/>
    <property type="evidence" value="ECO:0007669"/>
    <property type="project" value="InterPro"/>
</dbReference>
<sequence>MAESQPLLSGNLGATPAPFAVAKGQRPQCIAHRGYKAVYPENTMAAFRGAVDVGAHAIETDLHLSKDGVVVISHDADLKRVFGKPEKVIDCDWSYLKTLRTLKEPHEPMPRLKDLLIYLAEPGLEDIWLLLDIKLDNDADDIMRLIAATLAEVETSSPWNKRVLLGCWAEQYLPLCAKYLPGYPITHIGFKISYARRFLAVPGVGFNMLQHAMVGPFGNAFLRDVKKAKRSIFLWTVNEETWMKWSIRKEVDGVVTDDPKKFLEISKQYNGEKIHLPLKQWGFALWMNILVVVFSPLFWWKYGVKVDAGNGRKEFKSSEG</sequence>
<dbReference type="AlphaFoldDB" id="A0A2T3B426"/>
<name>A0A2T3B426_AMORE</name>
<dbReference type="STRING" id="857342.A0A2T3B426"/>
<evidence type="ECO:0000313" key="3">
    <source>
        <dbReference type="EMBL" id="PSS20394.1"/>
    </source>
</evidence>
<dbReference type="EMBL" id="KZ679010">
    <property type="protein sequence ID" value="PSS20394.1"/>
    <property type="molecule type" value="Genomic_DNA"/>
</dbReference>
<dbReference type="PROSITE" id="PS51704">
    <property type="entry name" value="GP_PDE"/>
    <property type="match status" value="1"/>
</dbReference>
<dbReference type="RefSeq" id="XP_024721664.1">
    <property type="nucleotide sequence ID" value="XM_024868112.1"/>
</dbReference>
<dbReference type="PANTHER" id="PTHR43805:SF1">
    <property type="entry name" value="GP-PDE DOMAIN-CONTAINING PROTEIN"/>
    <property type="match status" value="1"/>
</dbReference>
<dbReference type="PANTHER" id="PTHR43805">
    <property type="entry name" value="GLYCEROPHOSPHORYL DIESTER PHOSPHODIESTERASE"/>
    <property type="match status" value="1"/>
</dbReference>
<evidence type="ECO:0000259" key="2">
    <source>
        <dbReference type="PROSITE" id="PS51704"/>
    </source>
</evidence>
<protein>
    <recommendedName>
        <fullName evidence="2">GP-PDE domain-containing protein</fullName>
    </recommendedName>
</protein>
<feature type="domain" description="GP-PDE" evidence="2">
    <location>
        <begin position="27"/>
        <end position="266"/>
    </location>
</feature>
<keyword evidence="4" id="KW-1185">Reference proteome</keyword>
<dbReference type="InterPro" id="IPR017946">
    <property type="entry name" value="PLC-like_Pdiesterase_TIM-brl"/>
</dbReference>
<gene>
    <name evidence="3" type="ORF">M430DRAFT_50059</name>
</gene>
<dbReference type="FunCoup" id="A0A2T3B426">
    <property type="interactions" value="106"/>
</dbReference>
<dbReference type="CDD" id="cd08570">
    <property type="entry name" value="GDPD_YPL206cp_fungi"/>
    <property type="match status" value="1"/>
</dbReference>
<organism evidence="3 4">
    <name type="scientific">Amorphotheca resinae ATCC 22711</name>
    <dbReference type="NCBI Taxonomy" id="857342"/>
    <lineage>
        <taxon>Eukaryota</taxon>
        <taxon>Fungi</taxon>
        <taxon>Dikarya</taxon>
        <taxon>Ascomycota</taxon>
        <taxon>Pezizomycotina</taxon>
        <taxon>Leotiomycetes</taxon>
        <taxon>Helotiales</taxon>
        <taxon>Amorphothecaceae</taxon>
        <taxon>Amorphotheca</taxon>
    </lineage>
</organism>
<proteinExistence type="predicted"/>
<dbReference type="Proteomes" id="UP000241818">
    <property type="component" value="Unassembled WGS sequence"/>
</dbReference>
<accession>A0A2T3B426</accession>
<dbReference type="OrthoDB" id="1058301at2759"/>
<dbReference type="GO" id="GO:0008081">
    <property type="term" value="F:phosphoric diester hydrolase activity"/>
    <property type="evidence" value="ECO:0007669"/>
    <property type="project" value="InterPro"/>
</dbReference>
<dbReference type="GeneID" id="36576193"/>
<evidence type="ECO:0000256" key="1">
    <source>
        <dbReference type="SAM" id="Phobius"/>
    </source>
</evidence>
<dbReference type="Gene3D" id="3.20.20.190">
    <property type="entry name" value="Phosphatidylinositol (PI) phosphodiesterase"/>
    <property type="match status" value="1"/>
</dbReference>
<dbReference type="Pfam" id="PF03009">
    <property type="entry name" value="GDPD"/>
    <property type="match status" value="1"/>
</dbReference>
<keyword evidence="1" id="KW-0812">Transmembrane</keyword>
<dbReference type="SUPFAM" id="SSF51695">
    <property type="entry name" value="PLC-like phosphodiesterases"/>
    <property type="match status" value="1"/>
</dbReference>
<dbReference type="InterPro" id="IPR030395">
    <property type="entry name" value="GP_PDE_dom"/>
</dbReference>
<evidence type="ECO:0000313" key="4">
    <source>
        <dbReference type="Proteomes" id="UP000241818"/>
    </source>
</evidence>
<keyword evidence="1" id="KW-0472">Membrane</keyword>
<feature type="transmembrane region" description="Helical" evidence="1">
    <location>
        <begin position="281"/>
        <end position="300"/>
    </location>
</feature>
<dbReference type="InParanoid" id="A0A2T3B426"/>
<reference evidence="3 4" key="1">
    <citation type="journal article" date="2018" name="New Phytol.">
        <title>Comparative genomics and transcriptomics depict ericoid mycorrhizal fungi as versatile saprotrophs and plant mutualists.</title>
        <authorList>
            <person name="Martino E."/>
            <person name="Morin E."/>
            <person name="Grelet G.A."/>
            <person name="Kuo A."/>
            <person name="Kohler A."/>
            <person name="Daghino S."/>
            <person name="Barry K.W."/>
            <person name="Cichocki N."/>
            <person name="Clum A."/>
            <person name="Dockter R.B."/>
            <person name="Hainaut M."/>
            <person name="Kuo R.C."/>
            <person name="LaButti K."/>
            <person name="Lindahl B.D."/>
            <person name="Lindquist E.A."/>
            <person name="Lipzen A."/>
            <person name="Khouja H.R."/>
            <person name="Magnuson J."/>
            <person name="Murat C."/>
            <person name="Ohm R.A."/>
            <person name="Singer S.W."/>
            <person name="Spatafora J.W."/>
            <person name="Wang M."/>
            <person name="Veneault-Fourrey C."/>
            <person name="Henrissat B."/>
            <person name="Grigoriev I.V."/>
            <person name="Martin F.M."/>
            <person name="Perotto S."/>
        </authorList>
    </citation>
    <scope>NUCLEOTIDE SEQUENCE [LARGE SCALE GENOMIC DNA]</scope>
    <source>
        <strain evidence="3 4">ATCC 22711</strain>
    </source>
</reference>